<dbReference type="EMBL" id="LTAZ01000001">
    <property type="protein sequence ID" value="KYH27358.1"/>
    <property type="molecule type" value="Genomic_DNA"/>
</dbReference>
<dbReference type="RefSeq" id="WP_066378011.1">
    <property type="nucleotide sequence ID" value="NZ_LTAZ01000001.1"/>
</dbReference>
<evidence type="ECO:0000256" key="1">
    <source>
        <dbReference type="SAM" id="Phobius"/>
    </source>
</evidence>
<dbReference type="PATRIC" id="fig|1008153.3.peg.26"/>
<evidence type="ECO:0000313" key="2">
    <source>
        <dbReference type="EMBL" id="KYH27358.1"/>
    </source>
</evidence>
<feature type="transmembrane region" description="Helical" evidence="1">
    <location>
        <begin position="21"/>
        <end position="40"/>
    </location>
</feature>
<keyword evidence="1" id="KW-0472">Membrane</keyword>
<accession>A0A151AI60</accession>
<sequence>MSEDASDGSNDDETGGGLGGVLLMIGFLDVLLFGVALYAFSLGAPIVGAGILALALLLTGIDLLLYRRGSF</sequence>
<dbReference type="AlphaFoldDB" id="A0A151AI60"/>
<keyword evidence="3" id="KW-1185">Reference proteome</keyword>
<reference evidence="2 3" key="1">
    <citation type="submission" date="2016-02" db="EMBL/GenBank/DDBJ databases">
        <title>Genome sequence of Halalkalicoccus paucihalophilus DSM 24557.</title>
        <authorList>
            <person name="Poehlein A."/>
            <person name="Daniel R."/>
        </authorList>
    </citation>
    <scope>NUCLEOTIDE SEQUENCE [LARGE SCALE GENOMIC DNA]</scope>
    <source>
        <strain evidence="2 3">DSM 24557</strain>
    </source>
</reference>
<gene>
    <name evidence="2" type="ORF">HAPAU_00240</name>
</gene>
<evidence type="ECO:0000313" key="3">
    <source>
        <dbReference type="Proteomes" id="UP000075321"/>
    </source>
</evidence>
<protein>
    <submittedName>
        <fullName evidence="2">Uncharacterized protein</fullName>
    </submittedName>
</protein>
<name>A0A151AI60_9EURY</name>
<feature type="transmembrane region" description="Helical" evidence="1">
    <location>
        <begin position="46"/>
        <end position="66"/>
    </location>
</feature>
<proteinExistence type="predicted"/>
<dbReference type="Proteomes" id="UP000075321">
    <property type="component" value="Unassembled WGS sequence"/>
</dbReference>
<organism evidence="2 3">
    <name type="scientific">Halalkalicoccus paucihalophilus</name>
    <dbReference type="NCBI Taxonomy" id="1008153"/>
    <lineage>
        <taxon>Archaea</taxon>
        <taxon>Methanobacteriati</taxon>
        <taxon>Methanobacteriota</taxon>
        <taxon>Stenosarchaea group</taxon>
        <taxon>Halobacteria</taxon>
        <taxon>Halobacteriales</taxon>
        <taxon>Halococcaceae</taxon>
        <taxon>Halalkalicoccus</taxon>
    </lineage>
</organism>
<keyword evidence="1" id="KW-0812">Transmembrane</keyword>
<keyword evidence="1" id="KW-1133">Transmembrane helix</keyword>
<comment type="caution">
    <text evidence="2">The sequence shown here is derived from an EMBL/GenBank/DDBJ whole genome shotgun (WGS) entry which is preliminary data.</text>
</comment>